<dbReference type="GO" id="GO:0005886">
    <property type="term" value="C:plasma membrane"/>
    <property type="evidence" value="ECO:0007669"/>
    <property type="project" value="TreeGrafter"/>
</dbReference>
<feature type="compositionally biased region" description="Basic and acidic residues" evidence="6">
    <location>
        <begin position="388"/>
        <end position="399"/>
    </location>
</feature>
<reference evidence="9" key="1">
    <citation type="journal article" date="2023" name="Mol. Biol. Evol.">
        <title>Third-Generation Sequencing Reveals the Adaptive Role of the Epigenome in Three Deep-Sea Polychaetes.</title>
        <authorList>
            <person name="Perez M."/>
            <person name="Aroh O."/>
            <person name="Sun Y."/>
            <person name="Lan Y."/>
            <person name="Juniper S.K."/>
            <person name="Young C.R."/>
            <person name="Angers B."/>
            <person name="Qian P.Y."/>
        </authorList>
    </citation>
    <scope>NUCLEOTIDE SEQUENCE</scope>
    <source>
        <strain evidence="9">P08H-3</strain>
    </source>
</reference>
<sequence length="405" mass="45160">MRTKQAQRQRNIRGFFFLFKDIDNPNISTFKTIDGTIMQLFQMTLGDFKYDEFDQTRIPILTKAVFAVFALLVPILLLNMLIAMMGNTYNMVISRSEKEWKRQWAKIIMVLERTFSPKQLQRYQGIYSSELSADSDARGLIVIKTERKTKARQRKGAIANWKKLVAEIKILIKEARKKGNNGPIDLESDELTETLTQHQLKKRQKETASSGNLDDGSLMTAMSQLAWEKDIDLTKGKAFIQEDQIKEEQPETQSTRGSSAGDQTPLLNKGGDSNVKSGIGTAKTGTQSVAMSLGSRRQNSAERQSENKFANPKMHTAKVHPDDTKPTEKGKKPPIKGSSRTNSSGSKDSAFQSEGNESRSGRRTNLAITGSRSSLNSASSLTSLLHAGEGKDLGKKRNQNDSTEF</sequence>
<evidence type="ECO:0000313" key="9">
    <source>
        <dbReference type="EMBL" id="KAK2165322.1"/>
    </source>
</evidence>
<evidence type="ECO:0000313" key="10">
    <source>
        <dbReference type="Proteomes" id="UP001208570"/>
    </source>
</evidence>
<keyword evidence="10" id="KW-1185">Reference proteome</keyword>
<feature type="transmembrane region" description="Helical" evidence="7">
    <location>
        <begin position="64"/>
        <end position="86"/>
    </location>
</feature>
<keyword evidence="4 7" id="KW-1133">Transmembrane helix</keyword>
<dbReference type="InterPro" id="IPR024862">
    <property type="entry name" value="TRPV"/>
</dbReference>
<evidence type="ECO:0000256" key="7">
    <source>
        <dbReference type="SAM" id="Phobius"/>
    </source>
</evidence>
<dbReference type="EMBL" id="JAODUP010000052">
    <property type="protein sequence ID" value="KAK2165322.1"/>
    <property type="molecule type" value="Genomic_DNA"/>
</dbReference>
<feature type="compositionally biased region" description="Polar residues" evidence="6">
    <location>
        <begin position="251"/>
        <end position="266"/>
    </location>
</feature>
<evidence type="ECO:0000256" key="6">
    <source>
        <dbReference type="SAM" id="MobiDB-lite"/>
    </source>
</evidence>
<comment type="caution">
    <text evidence="9">The sequence shown here is derived from an EMBL/GenBank/DDBJ whole genome shotgun (WGS) entry which is preliminary data.</text>
</comment>
<feature type="compositionally biased region" description="Polar residues" evidence="6">
    <location>
        <begin position="338"/>
        <end position="355"/>
    </location>
</feature>
<dbReference type="GO" id="GO:0098703">
    <property type="term" value="P:calcium ion import across plasma membrane"/>
    <property type="evidence" value="ECO:0007669"/>
    <property type="project" value="TreeGrafter"/>
</dbReference>
<comment type="subcellular location">
    <subcellularLocation>
        <location evidence="1">Membrane</location>
        <topology evidence="1">Multi-pass membrane protein</topology>
    </subcellularLocation>
</comment>
<feature type="region of interest" description="Disordered" evidence="6">
    <location>
        <begin position="242"/>
        <end position="405"/>
    </location>
</feature>
<dbReference type="InterPro" id="IPR013122">
    <property type="entry name" value="PKD1_2_channel"/>
</dbReference>
<accession>A0AAD9NCK0</accession>
<feature type="compositionally biased region" description="Polar residues" evidence="6">
    <location>
        <begin position="283"/>
        <end position="298"/>
    </location>
</feature>
<dbReference type="AlphaFoldDB" id="A0AAD9NCK0"/>
<dbReference type="GO" id="GO:0005262">
    <property type="term" value="F:calcium channel activity"/>
    <property type="evidence" value="ECO:0007669"/>
    <property type="project" value="TreeGrafter"/>
</dbReference>
<evidence type="ECO:0000256" key="1">
    <source>
        <dbReference type="ARBA" id="ARBA00004141"/>
    </source>
</evidence>
<feature type="compositionally biased region" description="Basic and acidic residues" evidence="6">
    <location>
        <begin position="319"/>
        <end position="331"/>
    </location>
</feature>
<evidence type="ECO:0000259" key="8">
    <source>
        <dbReference type="Pfam" id="PF08016"/>
    </source>
</evidence>
<evidence type="ECO:0000256" key="3">
    <source>
        <dbReference type="ARBA" id="ARBA00022737"/>
    </source>
</evidence>
<feature type="domain" description="Polycystin cation channel PKD1/PKD2" evidence="8">
    <location>
        <begin position="26"/>
        <end position="92"/>
    </location>
</feature>
<evidence type="ECO:0000256" key="2">
    <source>
        <dbReference type="ARBA" id="ARBA00022692"/>
    </source>
</evidence>
<dbReference type="PANTHER" id="PTHR10582:SF2">
    <property type="entry name" value="INACTIVE"/>
    <property type="match status" value="1"/>
</dbReference>
<keyword evidence="2 7" id="KW-0812">Transmembrane</keyword>
<feature type="compositionally biased region" description="Low complexity" evidence="6">
    <location>
        <begin position="371"/>
        <end position="385"/>
    </location>
</feature>
<feature type="region of interest" description="Disordered" evidence="6">
    <location>
        <begin position="195"/>
        <end position="216"/>
    </location>
</feature>
<evidence type="ECO:0000256" key="5">
    <source>
        <dbReference type="ARBA" id="ARBA00023136"/>
    </source>
</evidence>
<evidence type="ECO:0000256" key="4">
    <source>
        <dbReference type="ARBA" id="ARBA00022989"/>
    </source>
</evidence>
<keyword evidence="3" id="KW-0677">Repeat</keyword>
<protein>
    <recommendedName>
        <fullName evidence="8">Polycystin cation channel PKD1/PKD2 domain-containing protein</fullName>
    </recommendedName>
</protein>
<proteinExistence type="predicted"/>
<gene>
    <name evidence="9" type="ORF">LSH36_52g09074</name>
</gene>
<dbReference type="Pfam" id="PF08016">
    <property type="entry name" value="PKD_channel"/>
    <property type="match status" value="1"/>
</dbReference>
<dbReference type="Proteomes" id="UP001208570">
    <property type="component" value="Unassembled WGS sequence"/>
</dbReference>
<name>A0AAD9NCK0_9ANNE</name>
<keyword evidence="5 7" id="KW-0472">Membrane</keyword>
<organism evidence="9 10">
    <name type="scientific">Paralvinella palmiformis</name>
    <dbReference type="NCBI Taxonomy" id="53620"/>
    <lineage>
        <taxon>Eukaryota</taxon>
        <taxon>Metazoa</taxon>
        <taxon>Spiralia</taxon>
        <taxon>Lophotrochozoa</taxon>
        <taxon>Annelida</taxon>
        <taxon>Polychaeta</taxon>
        <taxon>Sedentaria</taxon>
        <taxon>Canalipalpata</taxon>
        <taxon>Terebellida</taxon>
        <taxon>Terebelliformia</taxon>
        <taxon>Alvinellidae</taxon>
        <taxon>Paralvinella</taxon>
    </lineage>
</organism>
<dbReference type="PANTHER" id="PTHR10582">
    <property type="entry name" value="TRANSIENT RECEPTOR POTENTIAL ION CHANNEL PROTEIN"/>
    <property type="match status" value="1"/>
</dbReference>